<dbReference type="NCBIfam" id="TIGR00056">
    <property type="entry name" value="MlaE family lipid ABC transporter permease subunit"/>
    <property type="match status" value="1"/>
</dbReference>
<dbReference type="PANTHER" id="PTHR30188">
    <property type="entry name" value="ABC TRANSPORTER PERMEASE PROTEIN-RELATED"/>
    <property type="match status" value="1"/>
</dbReference>
<dbReference type="SUPFAM" id="SSF52091">
    <property type="entry name" value="SpoIIaa-like"/>
    <property type="match status" value="1"/>
</dbReference>
<dbReference type="EMBL" id="CP072801">
    <property type="protein sequence ID" value="QTR46643.1"/>
    <property type="molecule type" value="Genomic_DNA"/>
</dbReference>
<dbReference type="Proteomes" id="UP000672039">
    <property type="component" value="Chromosome"/>
</dbReference>
<sequence length="370" mass="40216">MIELETTRQEGTLRLNLQGKWTFAEADAIKTQLSAIGLEAAVGVVVDASALERLDVTAAWLVYQQAQIWQQQGAEVRFEHFPAEYLGYFEEARQRDQPVMGWGAFLQTPVRRLGQSALALLETLRSFITFFGHSLVGLVVALFSPSTFRFRSVFHHVFSTGISAVPIVALIACLISIVITYQGGGQLRDLGAEMYTVDMVAISVLRELGVLLTAIMVAGRSGSAFAAEIGLMKTNQEVDALRVMGGDPFMILVIPRLVALVIALPLLTILADIMALAAAALISSAILDISFSQFYSRVALNVEFRTFAAGLIKAPFFAVVIALIGCWQGMRVTGSSESLGEHTTKAVVDSIFLVLLLDALFSVLFYQLGF</sequence>
<dbReference type="Pfam" id="PF13466">
    <property type="entry name" value="STAS_2"/>
    <property type="match status" value="1"/>
</dbReference>
<keyword evidence="4" id="KW-1185">Reference proteome</keyword>
<comment type="similarity">
    <text evidence="1">Belongs to the MlaE permease family.</text>
</comment>
<feature type="transmembrane region" description="Helical" evidence="1">
    <location>
        <begin position="157"/>
        <end position="179"/>
    </location>
</feature>
<organism evidence="3 4">
    <name type="scientific">Thiothrix litoralis</name>
    <dbReference type="NCBI Taxonomy" id="2891210"/>
    <lineage>
        <taxon>Bacteria</taxon>
        <taxon>Pseudomonadati</taxon>
        <taxon>Pseudomonadota</taxon>
        <taxon>Gammaproteobacteria</taxon>
        <taxon>Thiotrichales</taxon>
        <taxon>Thiotrichaceae</taxon>
        <taxon>Thiothrix</taxon>
    </lineage>
</organism>
<evidence type="ECO:0000313" key="3">
    <source>
        <dbReference type="EMBL" id="QTR46643.1"/>
    </source>
</evidence>
<dbReference type="PANTHER" id="PTHR30188:SF3">
    <property type="entry name" value="ABC TRANSPORTER PERMEASE"/>
    <property type="match status" value="1"/>
</dbReference>
<feature type="transmembrane region" description="Helical" evidence="1">
    <location>
        <begin position="249"/>
        <end position="267"/>
    </location>
</feature>
<keyword evidence="1" id="KW-1003">Cell membrane</keyword>
<keyword evidence="1" id="KW-0997">Cell inner membrane</keyword>
<evidence type="ECO:0000313" key="4">
    <source>
        <dbReference type="Proteomes" id="UP000672039"/>
    </source>
</evidence>
<feature type="transmembrane region" description="Helical" evidence="1">
    <location>
        <begin position="350"/>
        <end position="368"/>
    </location>
</feature>
<feature type="transmembrane region" description="Helical" evidence="1">
    <location>
        <begin position="307"/>
        <end position="330"/>
    </location>
</feature>
<dbReference type="Pfam" id="PF02405">
    <property type="entry name" value="MlaE"/>
    <property type="match status" value="1"/>
</dbReference>
<dbReference type="InterPro" id="IPR036513">
    <property type="entry name" value="STAS_dom_sf"/>
</dbReference>
<dbReference type="InterPro" id="IPR003453">
    <property type="entry name" value="ABC_MlaE_roteobac"/>
</dbReference>
<comment type="subcellular location">
    <subcellularLocation>
        <location evidence="1">Cell inner membrane</location>
        <topology evidence="1">Multi-pass membrane protein</topology>
    </subcellularLocation>
</comment>
<dbReference type="InterPro" id="IPR058548">
    <property type="entry name" value="MlaB-like_STAS"/>
</dbReference>
<protein>
    <submittedName>
        <fullName evidence="3">ABC transporter permease</fullName>
    </submittedName>
</protein>
<accession>A0ABX7WWI1</accession>
<keyword evidence="1" id="KW-1133">Transmembrane helix</keyword>
<feature type="transmembrane region" description="Helical" evidence="1">
    <location>
        <begin position="273"/>
        <end position="295"/>
    </location>
</feature>
<name>A0ABX7WWI1_9GAMM</name>
<dbReference type="InterPro" id="IPR002645">
    <property type="entry name" value="STAS_dom"/>
</dbReference>
<dbReference type="RefSeq" id="WP_210222973.1">
    <property type="nucleotide sequence ID" value="NZ_CP072801.1"/>
</dbReference>
<dbReference type="PROSITE" id="PS50801">
    <property type="entry name" value="STAS"/>
    <property type="match status" value="1"/>
</dbReference>
<keyword evidence="1" id="KW-0812">Transmembrane</keyword>
<proteinExistence type="inferred from homology"/>
<keyword evidence="1" id="KW-0472">Membrane</keyword>
<evidence type="ECO:0000256" key="1">
    <source>
        <dbReference type="RuleBase" id="RU362044"/>
    </source>
</evidence>
<dbReference type="InterPro" id="IPR030802">
    <property type="entry name" value="Permease_MalE"/>
</dbReference>
<reference evidence="3 4" key="1">
    <citation type="submission" date="2021-04" db="EMBL/GenBank/DDBJ databases">
        <title>Genomics, taxonomy and metabolism of representatives of sulfur bacteria of the genus Thiothrix: Thiothrix fructosivorans QT, Thiothrix unzii A1T and three new species, Thiothrix subterranea sp. nov., Thiothrix litoralis sp. nov. and 'Candidatus Thiothrix anitrata' sp. nov.</title>
        <authorList>
            <person name="Ravin N.V."/>
            <person name="Smolyakov D."/>
            <person name="Rudenko T.S."/>
            <person name="Mardanov A.V."/>
            <person name="Beletsky A.V."/>
            <person name="Markov N.D."/>
            <person name="Fomenkov A.I."/>
            <person name="Roberts R.J."/>
            <person name="Karnachuk O.V."/>
            <person name="Novikov A."/>
            <person name="Grabovich M.Y."/>
        </authorList>
    </citation>
    <scope>NUCLEOTIDE SEQUENCE [LARGE SCALE GENOMIC DNA]</scope>
    <source>
        <strain evidence="3 4">AS</strain>
    </source>
</reference>
<gene>
    <name evidence="3" type="ORF">J9253_01405</name>
</gene>
<feature type="domain" description="STAS" evidence="2">
    <location>
        <begin position="2"/>
        <end position="78"/>
    </location>
</feature>
<feature type="transmembrane region" description="Helical" evidence="1">
    <location>
        <begin position="127"/>
        <end position="145"/>
    </location>
</feature>
<dbReference type="Gene3D" id="3.30.750.24">
    <property type="entry name" value="STAS domain"/>
    <property type="match status" value="1"/>
</dbReference>
<evidence type="ECO:0000259" key="2">
    <source>
        <dbReference type="PROSITE" id="PS50801"/>
    </source>
</evidence>